<protein>
    <submittedName>
        <fullName evidence="4">SPX domain-containing protein</fullName>
    </submittedName>
</protein>
<proteinExistence type="predicted"/>
<evidence type="ECO:0000256" key="1">
    <source>
        <dbReference type="SAM" id="Coils"/>
    </source>
</evidence>
<evidence type="ECO:0000313" key="3">
    <source>
        <dbReference type="Proteomes" id="UP000268014"/>
    </source>
</evidence>
<reference evidence="4" key="1">
    <citation type="submission" date="2017-02" db="UniProtKB">
        <authorList>
            <consortium name="WormBaseParasite"/>
        </authorList>
    </citation>
    <scope>IDENTIFICATION</scope>
</reference>
<accession>A0A0N4WX18</accession>
<dbReference type="OrthoDB" id="10426962at2759"/>
<dbReference type="EMBL" id="UZAF01019369">
    <property type="protein sequence ID" value="VDO59502.1"/>
    <property type="molecule type" value="Genomic_DNA"/>
</dbReference>
<keyword evidence="3" id="KW-1185">Reference proteome</keyword>
<feature type="coiled-coil region" evidence="1">
    <location>
        <begin position="75"/>
        <end position="123"/>
    </location>
</feature>
<evidence type="ECO:0000313" key="4">
    <source>
        <dbReference type="WBParaSite" id="HPLM_0001633101-mRNA-1"/>
    </source>
</evidence>
<dbReference type="OMA" id="TREKGCC"/>
<evidence type="ECO:0000313" key="2">
    <source>
        <dbReference type="EMBL" id="VDO59502.1"/>
    </source>
</evidence>
<dbReference type="AlphaFoldDB" id="A0A0N4WX18"/>
<gene>
    <name evidence="2" type="ORF">HPLM_LOCUS16323</name>
</gene>
<name>A0A0N4WX18_HAEPC</name>
<organism evidence="4">
    <name type="scientific">Haemonchus placei</name>
    <name type="common">Barber's pole worm</name>
    <dbReference type="NCBI Taxonomy" id="6290"/>
    <lineage>
        <taxon>Eukaryota</taxon>
        <taxon>Metazoa</taxon>
        <taxon>Ecdysozoa</taxon>
        <taxon>Nematoda</taxon>
        <taxon>Chromadorea</taxon>
        <taxon>Rhabditida</taxon>
        <taxon>Rhabditina</taxon>
        <taxon>Rhabditomorpha</taxon>
        <taxon>Strongyloidea</taxon>
        <taxon>Trichostrongylidae</taxon>
        <taxon>Haemonchus</taxon>
    </lineage>
</organism>
<reference evidence="2 3" key="2">
    <citation type="submission" date="2018-11" db="EMBL/GenBank/DDBJ databases">
        <authorList>
            <consortium name="Pathogen Informatics"/>
        </authorList>
    </citation>
    <scope>NUCLEOTIDE SEQUENCE [LARGE SCALE GENOMIC DNA]</scope>
    <source>
        <strain evidence="2 3">MHpl1</strain>
    </source>
</reference>
<dbReference type="Proteomes" id="UP000268014">
    <property type="component" value="Unassembled WGS sequence"/>
</dbReference>
<sequence>MSLAPGFTAHWRLVCKAQEERLTMNGRKVSDYTPLRHDLPLESESDSCTTTDGYYSDLNGDDTSEKGHCQNCLSKELFEKKISDLDAAIQAAQQIALANAEQYKKAFLKRQGISEKYEELKKELNRALYLLGEVLFKEDQVSRLRVDFLVGRHPQLFTKLAGAPTFPK</sequence>
<dbReference type="WBParaSite" id="HPLM_0001633101-mRNA-1">
    <property type="protein sequence ID" value="HPLM_0001633101-mRNA-1"/>
    <property type="gene ID" value="HPLM_0001633101"/>
</dbReference>
<keyword evidence="1" id="KW-0175">Coiled coil</keyword>